<evidence type="ECO:0000256" key="1">
    <source>
        <dbReference type="SAM" id="MobiDB-lite"/>
    </source>
</evidence>
<dbReference type="EMBL" id="AOHW01000036">
    <property type="protein sequence ID" value="ELY39677.1"/>
    <property type="molecule type" value="Genomic_DNA"/>
</dbReference>
<dbReference type="Pfam" id="PF26238">
    <property type="entry name" value="DUF8054_M"/>
    <property type="match status" value="1"/>
</dbReference>
<feature type="region of interest" description="Disordered" evidence="1">
    <location>
        <begin position="87"/>
        <end position="109"/>
    </location>
</feature>
<protein>
    <submittedName>
        <fullName evidence="5">Uncharacterized protein</fullName>
    </submittedName>
</protein>
<feature type="transmembrane region" description="Helical" evidence="2">
    <location>
        <begin position="45"/>
        <end position="63"/>
    </location>
</feature>
<feature type="domain" description="DUF8054" evidence="4">
    <location>
        <begin position="116"/>
        <end position="214"/>
    </location>
</feature>
<evidence type="ECO:0000313" key="5">
    <source>
        <dbReference type="EMBL" id="ELY39677.1"/>
    </source>
</evidence>
<dbReference type="OrthoDB" id="205972at2157"/>
<dbReference type="InterPro" id="IPR058775">
    <property type="entry name" value="DUF8054_M"/>
</dbReference>
<dbReference type="RefSeq" id="WP_006090599.1">
    <property type="nucleotide sequence ID" value="NZ_AOHW01000036.1"/>
</dbReference>
<accession>L9VRS2</accession>
<evidence type="ECO:0000313" key="6">
    <source>
        <dbReference type="Proteomes" id="UP000011599"/>
    </source>
</evidence>
<dbReference type="PATRIC" id="fig|1114856.3.peg.2791"/>
<evidence type="ECO:0000259" key="3">
    <source>
        <dbReference type="Pfam" id="PF26236"/>
    </source>
</evidence>
<keyword evidence="2" id="KW-0812">Transmembrane</keyword>
<feature type="domain" description="DUF8054" evidence="3">
    <location>
        <begin position="6"/>
        <end position="84"/>
    </location>
</feature>
<sequence length="278" mass="30278">MFDLLEPIRRSEYTGENRCWPCTISNGVVLAILVAVATLRGRRRLAASVVVIGTAAIALRGYVVPYTPRFAPRLVAALPIDPFHAEASADDGSLSDPGGEPDDATREQPSGEEIVAGLVEAGVVEFHGDEIALESDFREDWRQEMRTLRETDLEALARVAGRQTDPSVDAQSRRSWGRSVIVLMPETGAPVTLSRGIAIAELAAARALESRVESDAIRRAAGRPLRTVLERCPLCDEEVTISRSSCCGEVTPIGSLPSEKLRCPACDERFYTFEDAER</sequence>
<keyword evidence="2" id="KW-1133">Transmembrane helix</keyword>
<name>L9VRS2_9EURY</name>
<evidence type="ECO:0000256" key="2">
    <source>
        <dbReference type="SAM" id="Phobius"/>
    </source>
</evidence>
<keyword evidence="6" id="KW-1185">Reference proteome</keyword>
<dbReference type="AlphaFoldDB" id="L9VRS2"/>
<gene>
    <name evidence="5" type="ORF">C496_13406</name>
</gene>
<dbReference type="Proteomes" id="UP000011599">
    <property type="component" value="Unassembled WGS sequence"/>
</dbReference>
<organism evidence="5 6">
    <name type="scientific">Natronorubrum tibetense GA33</name>
    <dbReference type="NCBI Taxonomy" id="1114856"/>
    <lineage>
        <taxon>Archaea</taxon>
        <taxon>Methanobacteriati</taxon>
        <taxon>Methanobacteriota</taxon>
        <taxon>Stenosarchaea group</taxon>
        <taxon>Halobacteria</taxon>
        <taxon>Halobacteriales</taxon>
        <taxon>Natrialbaceae</taxon>
        <taxon>Natronorubrum</taxon>
    </lineage>
</organism>
<reference evidence="5 6" key="1">
    <citation type="journal article" date="2014" name="PLoS Genet.">
        <title>Phylogenetically driven sequencing of extremely halophilic archaea reveals strategies for static and dynamic osmo-response.</title>
        <authorList>
            <person name="Becker E.A."/>
            <person name="Seitzer P.M."/>
            <person name="Tritt A."/>
            <person name="Larsen D."/>
            <person name="Krusor M."/>
            <person name="Yao A.I."/>
            <person name="Wu D."/>
            <person name="Madern D."/>
            <person name="Eisen J.A."/>
            <person name="Darling A.E."/>
            <person name="Facciotti M.T."/>
        </authorList>
    </citation>
    <scope>NUCLEOTIDE SEQUENCE [LARGE SCALE GENOMIC DNA]</scope>
    <source>
        <strain evidence="5 6">GA33</strain>
    </source>
</reference>
<comment type="caution">
    <text evidence="5">The sequence shown here is derived from an EMBL/GenBank/DDBJ whole genome shotgun (WGS) entry which is preliminary data.</text>
</comment>
<evidence type="ECO:0000259" key="4">
    <source>
        <dbReference type="Pfam" id="PF26238"/>
    </source>
</evidence>
<keyword evidence="2" id="KW-0472">Membrane</keyword>
<dbReference type="InterPro" id="IPR058674">
    <property type="entry name" value="DUF8054_N"/>
</dbReference>
<proteinExistence type="predicted"/>
<dbReference type="Pfam" id="PF26236">
    <property type="entry name" value="DUF8054_N"/>
    <property type="match status" value="1"/>
</dbReference>
<dbReference type="eggNOG" id="arCOG08971">
    <property type="taxonomic scope" value="Archaea"/>
</dbReference>